<name>A0A7J8YRR1_GOSAI</name>
<organism evidence="1 2">
    <name type="scientific">Gossypium aridum</name>
    <name type="common">American cotton</name>
    <name type="synonym">Erioxylum aridum</name>
    <dbReference type="NCBI Taxonomy" id="34290"/>
    <lineage>
        <taxon>Eukaryota</taxon>
        <taxon>Viridiplantae</taxon>
        <taxon>Streptophyta</taxon>
        <taxon>Embryophyta</taxon>
        <taxon>Tracheophyta</taxon>
        <taxon>Spermatophyta</taxon>
        <taxon>Magnoliopsida</taxon>
        <taxon>eudicotyledons</taxon>
        <taxon>Gunneridae</taxon>
        <taxon>Pentapetalae</taxon>
        <taxon>rosids</taxon>
        <taxon>malvids</taxon>
        <taxon>Malvales</taxon>
        <taxon>Malvaceae</taxon>
        <taxon>Malvoideae</taxon>
        <taxon>Gossypium</taxon>
    </lineage>
</organism>
<dbReference type="EMBL" id="JABFAA010335946">
    <property type="protein sequence ID" value="MBA0701709.1"/>
    <property type="molecule type" value="Genomic_DNA"/>
</dbReference>
<protein>
    <submittedName>
        <fullName evidence="1">Uncharacterized protein</fullName>
    </submittedName>
</protein>
<sequence length="149" mass="16694">MTSSLAKVSSIEEMLREREQMRRLWVDQLKEAQDRMKYYAARHRQERQIRKSSSPNPSWVTLMSGTLTPKPTALALAPVFEYTIAFPNDSYVLMPRAVCAGTPTPSSGNMDSCVAGSASVAMPRKLDSLSTAEEFMLGRTLLEYEPLVM</sequence>
<gene>
    <name evidence="1" type="ORF">Goari_027081</name>
</gene>
<comment type="caution">
    <text evidence="1">The sequence shown here is derived from an EMBL/GenBank/DDBJ whole genome shotgun (WGS) entry which is preliminary data.</text>
</comment>
<evidence type="ECO:0000313" key="2">
    <source>
        <dbReference type="Proteomes" id="UP000593577"/>
    </source>
</evidence>
<keyword evidence="2" id="KW-1185">Reference proteome</keyword>
<dbReference type="Proteomes" id="UP000593577">
    <property type="component" value="Unassembled WGS sequence"/>
</dbReference>
<proteinExistence type="predicted"/>
<evidence type="ECO:0000313" key="1">
    <source>
        <dbReference type="EMBL" id="MBA0701709.1"/>
    </source>
</evidence>
<dbReference type="AlphaFoldDB" id="A0A7J8YRR1"/>
<accession>A0A7J8YRR1</accession>
<reference evidence="1 2" key="1">
    <citation type="journal article" date="2019" name="Genome Biol. Evol.">
        <title>Insights into the evolution of the New World diploid cottons (Gossypium, subgenus Houzingenia) based on genome sequencing.</title>
        <authorList>
            <person name="Grover C.E."/>
            <person name="Arick M.A. 2nd"/>
            <person name="Thrash A."/>
            <person name="Conover J.L."/>
            <person name="Sanders W.S."/>
            <person name="Peterson D.G."/>
            <person name="Frelichowski J.E."/>
            <person name="Scheffler J.A."/>
            <person name="Scheffler B.E."/>
            <person name="Wendel J.F."/>
        </authorList>
    </citation>
    <scope>NUCLEOTIDE SEQUENCE [LARGE SCALE GENOMIC DNA]</scope>
    <source>
        <strain evidence="1">185</strain>
        <tissue evidence="1">Leaf</tissue>
    </source>
</reference>